<organism evidence="2 3">
    <name type="scientific">Lichtheimia ornata</name>
    <dbReference type="NCBI Taxonomy" id="688661"/>
    <lineage>
        <taxon>Eukaryota</taxon>
        <taxon>Fungi</taxon>
        <taxon>Fungi incertae sedis</taxon>
        <taxon>Mucoromycota</taxon>
        <taxon>Mucoromycotina</taxon>
        <taxon>Mucoromycetes</taxon>
        <taxon>Mucorales</taxon>
        <taxon>Lichtheimiaceae</taxon>
        <taxon>Lichtheimia</taxon>
    </lineage>
</organism>
<protein>
    <submittedName>
        <fullName evidence="2">Uncharacterized protein</fullName>
    </submittedName>
</protein>
<accession>A0AAD7UW33</accession>
<dbReference type="AlphaFoldDB" id="A0AAD7UW33"/>
<gene>
    <name evidence="2" type="ORF">O0I10_010242</name>
</gene>
<feature type="region of interest" description="Disordered" evidence="1">
    <location>
        <begin position="136"/>
        <end position="166"/>
    </location>
</feature>
<feature type="compositionally biased region" description="Basic residues" evidence="1">
    <location>
        <begin position="148"/>
        <end position="159"/>
    </location>
</feature>
<reference evidence="2 3" key="1">
    <citation type="submission" date="2023-03" db="EMBL/GenBank/DDBJ databases">
        <title>Genome sequence of Lichtheimia ornata CBS 291.66.</title>
        <authorList>
            <person name="Mohabir J.T."/>
            <person name="Shea T.P."/>
            <person name="Kurbessoian T."/>
            <person name="Berby B."/>
            <person name="Fontaine J."/>
            <person name="Livny J."/>
            <person name="Gnirke A."/>
            <person name="Stajich J.E."/>
            <person name="Cuomo C.A."/>
        </authorList>
    </citation>
    <scope>NUCLEOTIDE SEQUENCE [LARGE SCALE GENOMIC DNA]</scope>
    <source>
        <strain evidence="2">CBS 291.66</strain>
    </source>
</reference>
<dbReference type="Proteomes" id="UP001234581">
    <property type="component" value="Unassembled WGS sequence"/>
</dbReference>
<comment type="caution">
    <text evidence="2">The sequence shown here is derived from an EMBL/GenBank/DDBJ whole genome shotgun (WGS) entry which is preliminary data.</text>
</comment>
<dbReference type="GeneID" id="83217646"/>
<evidence type="ECO:0000256" key="1">
    <source>
        <dbReference type="SAM" id="MobiDB-lite"/>
    </source>
</evidence>
<feature type="compositionally biased region" description="Low complexity" evidence="1">
    <location>
        <begin position="136"/>
        <end position="147"/>
    </location>
</feature>
<evidence type="ECO:0000313" key="3">
    <source>
        <dbReference type="Proteomes" id="UP001234581"/>
    </source>
</evidence>
<keyword evidence="3" id="KW-1185">Reference proteome</keyword>
<dbReference type="EMBL" id="JARTCD010000067">
    <property type="protein sequence ID" value="KAJ8654031.1"/>
    <property type="molecule type" value="Genomic_DNA"/>
</dbReference>
<sequence>MNVADTLFDSFIHGLPSSFDGEENGTNMNNNDGCPSIDDVHGVFSMMQQQCTSDDAVGLAGTETASLSSQSSSSSLCDLQEHKHNIGNTTSIVIGSPGEISVKPPAVVSSLENIYHLLFHDIHQLLAESAFDSHSSNQSIHQSSSQHQHARHYQSKRKREISVAPSPAPFDMEAILRAQQEFIQRRQLEETCNDKVRVPCTLPKRSRKRAPTSAQQHL</sequence>
<proteinExistence type="predicted"/>
<dbReference type="RefSeq" id="XP_058338945.1">
    <property type="nucleotide sequence ID" value="XM_058490224.1"/>
</dbReference>
<name>A0AAD7UW33_9FUNG</name>
<evidence type="ECO:0000313" key="2">
    <source>
        <dbReference type="EMBL" id="KAJ8654031.1"/>
    </source>
</evidence>